<comment type="pathway">
    <text evidence="2">Isoprenoid biosynthesis.</text>
</comment>
<keyword evidence="5" id="KW-0479">Metal-binding</keyword>
<keyword evidence="4 7" id="KW-0808">Transferase</keyword>
<comment type="similarity">
    <text evidence="3 7">Belongs to the FPP/GGPP synthase family.</text>
</comment>
<dbReference type="PROSITE" id="PS00444">
    <property type="entry name" value="POLYPRENYL_SYNTHASE_2"/>
    <property type="match status" value="1"/>
</dbReference>
<evidence type="ECO:0000313" key="9">
    <source>
        <dbReference type="Proteomes" id="UP001595696"/>
    </source>
</evidence>
<organism evidence="8 9">
    <name type="scientific">Nocardia jiangsuensis</name>
    <dbReference type="NCBI Taxonomy" id="1691563"/>
    <lineage>
        <taxon>Bacteria</taxon>
        <taxon>Bacillati</taxon>
        <taxon>Actinomycetota</taxon>
        <taxon>Actinomycetes</taxon>
        <taxon>Mycobacteriales</taxon>
        <taxon>Nocardiaceae</taxon>
        <taxon>Nocardia</taxon>
    </lineage>
</organism>
<protein>
    <submittedName>
        <fullName evidence="8">Polyprenyl synthetase family protein</fullName>
        <ecNumber evidence="8">2.5.1.-</ecNumber>
    </submittedName>
</protein>
<keyword evidence="9" id="KW-1185">Reference proteome</keyword>
<dbReference type="SFLD" id="SFLDS00005">
    <property type="entry name" value="Isoprenoid_Synthase_Type_I"/>
    <property type="match status" value="1"/>
</dbReference>
<dbReference type="EMBL" id="JBHSAX010000022">
    <property type="protein sequence ID" value="MFC3965538.1"/>
    <property type="molecule type" value="Genomic_DNA"/>
</dbReference>
<dbReference type="EC" id="2.5.1.-" evidence="8"/>
<evidence type="ECO:0000256" key="6">
    <source>
        <dbReference type="ARBA" id="ARBA00022842"/>
    </source>
</evidence>
<evidence type="ECO:0000256" key="3">
    <source>
        <dbReference type="ARBA" id="ARBA00006706"/>
    </source>
</evidence>
<proteinExistence type="inferred from homology"/>
<evidence type="ECO:0000256" key="1">
    <source>
        <dbReference type="ARBA" id="ARBA00001946"/>
    </source>
</evidence>
<sequence>MSAVFSEPQRVHHLLTTPDGEECSPPRWRAGVRTEVTRELESFVQRNQPEPISGIPLDGVLRHYALGGKCLRPMFLYLGWLCGADPSPAALRAAAALELLQAFALLQDDVMDEAELRRGEPAAHRAFAAHHRELGLPGDAARFGESAATLLGDLCLVWSERMLRESGIDERALTRMWPRYDRMRVELALGQFADLVNDARVTPTLESVLAIARAKSGNYTVRRPLELGALMAGCQEQTVEALSRYGTLVGEAFQLRDDVLGVYGSAETTGKPADSDLGQRKATTVVVAAQEMADPATARALAELLAAPALDAAAVTAARALISATGAAERIEAMITERVTEARDRIRGARIDEPELRLLDGMALICTTREL</sequence>
<dbReference type="InterPro" id="IPR008949">
    <property type="entry name" value="Isoprenoid_synthase_dom_sf"/>
</dbReference>
<dbReference type="InterPro" id="IPR033749">
    <property type="entry name" value="Polyprenyl_synt_CS"/>
</dbReference>
<dbReference type="PANTHER" id="PTHR12001">
    <property type="entry name" value="GERANYLGERANYL PYROPHOSPHATE SYNTHASE"/>
    <property type="match status" value="1"/>
</dbReference>
<reference evidence="9" key="1">
    <citation type="journal article" date="2019" name="Int. J. Syst. Evol. Microbiol.">
        <title>The Global Catalogue of Microorganisms (GCM) 10K type strain sequencing project: providing services to taxonomists for standard genome sequencing and annotation.</title>
        <authorList>
            <consortium name="The Broad Institute Genomics Platform"/>
            <consortium name="The Broad Institute Genome Sequencing Center for Infectious Disease"/>
            <person name="Wu L."/>
            <person name="Ma J."/>
        </authorList>
    </citation>
    <scope>NUCLEOTIDE SEQUENCE [LARGE SCALE GENOMIC DNA]</scope>
    <source>
        <strain evidence="9">CGMCC 4.7330</strain>
    </source>
</reference>
<evidence type="ECO:0000256" key="4">
    <source>
        <dbReference type="ARBA" id="ARBA00022679"/>
    </source>
</evidence>
<evidence type="ECO:0000256" key="2">
    <source>
        <dbReference type="ARBA" id="ARBA00005128"/>
    </source>
</evidence>
<dbReference type="Gene3D" id="1.10.600.10">
    <property type="entry name" value="Farnesyl Diphosphate Synthase"/>
    <property type="match status" value="1"/>
</dbReference>
<accession>A0ABV8E083</accession>
<comment type="caution">
    <text evidence="8">The sequence shown here is derived from an EMBL/GenBank/DDBJ whole genome shotgun (WGS) entry which is preliminary data.</text>
</comment>
<evidence type="ECO:0000313" key="8">
    <source>
        <dbReference type="EMBL" id="MFC3965538.1"/>
    </source>
</evidence>
<dbReference type="Pfam" id="PF00348">
    <property type="entry name" value="polyprenyl_synt"/>
    <property type="match status" value="1"/>
</dbReference>
<evidence type="ECO:0000256" key="7">
    <source>
        <dbReference type="RuleBase" id="RU004466"/>
    </source>
</evidence>
<name>A0ABV8E083_9NOCA</name>
<keyword evidence="6" id="KW-0460">Magnesium</keyword>
<gene>
    <name evidence="8" type="ORF">ACFO0B_26405</name>
</gene>
<comment type="cofactor">
    <cofactor evidence="1">
        <name>Mg(2+)</name>
        <dbReference type="ChEBI" id="CHEBI:18420"/>
    </cofactor>
</comment>
<dbReference type="SUPFAM" id="SSF48576">
    <property type="entry name" value="Terpenoid synthases"/>
    <property type="match status" value="1"/>
</dbReference>
<dbReference type="PROSITE" id="PS00723">
    <property type="entry name" value="POLYPRENYL_SYNTHASE_1"/>
    <property type="match status" value="1"/>
</dbReference>
<dbReference type="Proteomes" id="UP001595696">
    <property type="component" value="Unassembled WGS sequence"/>
</dbReference>
<dbReference type="PANTHER" id="PTHR12001:SF85">
    <property type="entry name" value="SHORT CHAIN ISOPRENYL DIPHOSPHATE SYNTHASE"/>
    <property type="match status" value="1"/>
</dbReference>
<dbReference type="RefSeq" id="WP_378615459.1">
    <property type="nucleotide sequence ID" value="NZ_JBHSAX010000022.1"/>
</dbReference>
<dbReference type="GO" id="GO:0016740">
    <property type="term" value="F:transferase activity"/>
    <property type="evidence" value="ECO:0007669"/>
    <property type="project" value="UniProtKB-KW"/>
</dbReference>
<dbReference type="InterPro" id="IPR000092">
    <property type="entry name" value="Polyprenyl_synt"/>
</dbReference>
<evidence type="ECO:0000256" key="5">
    <source>
        <dbReference type="ARBA" id="ARBA00022723"/>
    </source>
</evidence>